<dbReference type="OrthoDB" id="9776406at2"/>
<dbReference type="EMBL" id="AHYR01000004">
    <property type="protein sequence ID" value="EOT42572.1"/>
    <property type="molecule type" value="Genomic_DNA"/>
</dbReference>
<protein>
    <recommendedName>
        <fullName evidence="3">Aminoglycoside 6-adenylyltransferase</fullName>
    </recommendedName>
</protein>
<dbReference type="InterPro" id="IPR043519">
    <property type="entry name" value="NT_sf"/>
</dbReference>
<dbReference type="eggNOG" id="ENOG502Z7S1">
    <property type="taxonomic scope" value="Bacteria"/>
</dbReference>
<dbReference type="Gene3D" id="1.20.120.330">
    <property type="entry name" value="Nucleotidyltransferases domain 2"/>
    <property type="match status" value="1"/>
</dbReference>
<dbReference type="RefSeq" id="WP_016172113.1">
    <property type="nucleotide sequence ID" value="NZ_ASWK01000001.1"/>
</dbReference>
<proteinExistence type="predicted"/>
<dbReference type="SUPFAM" id="SSF81631">
    <property type="entry name" value="PAP/OAS1 substrate-binding domain"/>
    <property type="match status" value="1"/>
</dbReference>
<dbReference type="Pfam" id="PF04439">
    <property type="entry name" value="Adenyl_transf"/>
    <property type="match status" value="1"/>
</dbReference>
<keyword evidence="2" id="KW-1185">Reference proteome</keyword>
<dbReference type="InterPro" id="IPR007530">
    <property type="entry name" value="Aminoglycoside_adenylylTfrase"/>
</dbReference>
<dbReference type="PIRSF" id="PIRSF000812">
    <property type="entry name" value="AAD"/>
    <property type="match status" value="1"/>
</dbReference>
<sequence>MRTEKEMLARIKQVAKNLPQVKAVAISGSRVNPQAPKDIFQDYDIVYVVDEKESLLKERSWLKDFGEILIMQCPEEMTLFPATLGDCFTFLMLFTDNNRIDLLLCPIKSLSDWLKTEKIVMPLWDPQNLLSDLKKTNAAGYLLMPPSQEEFADCCNEFWWVSTYIVKGLWRQETLYATDHLYGICQKELRRLLSWQVAFEHRFTISIGKNDKYLLKYLNEQTQQLLLELMDFTTNEKIWQSLDKTQKIFHETALKLASITGFSYDAKTAISVQNYCQQWHLVSNIG</sequence>
<dbReference type="SUPFAM" id="SSF81301">
    <property type="entry name" value="Nucleotidyltransferase"/>
    <property type="match status" value="1"/>
</dbReference>
<reference evidence="1 2" key="1">
    <citation type="submission" date="2013-03" db="EMBL/GenBank/DDBJ databases">
        <title>The Genome Sequence of Enterococcus dispar ATCC_51266 (Illumina only assembly).</title>
        <authorList>
            <consortium name="The Broad Institute Genomics Platform"/>
            <consortium name="The Broad Institute Genome Sequencing Center for Infectious Disease"/>
            <person name="Earl A."/>
            <person name="Russ C."/>
            <person name="Gilmore M."/>
            <person name="Surin D."/>
            <person name="Walker B."/>
            <person name="Young S."/>
            <person name="Zeng Q."/>
            <person name="Gargeya S."/>
            <person name="Fitzgerald M."/>
            <person name="Haas B."/>
            <person name="Abouelleil A."/>
            <person name="Allen A.W."/>
            <person name="Alvarado L."/>
            <person name="Arachchi H.M."/>
            <person name="Berlin A.M."/>
            <person name="Chapman S.B."/>
            <person name="Gainer-Dewar J."/>
            <person name="Goldberg J."/>
            <person name="Griggs A."/>
            <person name="Gujja S."/>
            <person name="Hansen M."/>
            <person name="Howarth C."/>
            <person name="Imamovic A."/>
            <person name="Ireland A."/>
            <person name="Larimer J."/>
            <person name="McCowan C."/>
            <person name="Murphy C."/>
            <person name="Pearson M."/>
            <person name="Poon T.W."/>
            <person name="Priest M."/>
            <person name="Roberts A."/>
            <person name="Saif S."/>
            <person name="Shea T."/>
            <person name="Sisk P."/>
            <person name="Sykes S."/>
            <person name="Wortman J."/>
            <person name="Nusbaum C."/>
            <person name="Birren B."/>
        </authorList>
    </citation>
    <scope>NUCLEOTIDE SEQUENCE [LARGE SCALE GENOMIC DNA]</scope>
    <source>
        <strain evidence="1 2">ATCC 51266</strain>
    </source>
</reference>
<dbReference type="Proteomes" id="UP000014127">
    <property type="component" value="Unassembled WGS sequence"/>
</dbReference>
<evidence type="ECO:0008006" key="3">
    <source>
        <dbReference type="Google" id="ProtNLM"/>
    </source>
</evidence>
<name>S1N7H6_9ENTE</name>
<accession>S1N7H6</accession>
<comment type="caution">
    <text evidence="1">The sequence shown here is derived from an EMBL/GenBank/DDBJ whole genome shotgun (WGS) entry which is preliminary data.</text>
</comment>
<dbReference type="STRING" id="44009.RV01_GL000601"/>
<organism evidence="1 2">
    <name type="scientific">Enterococcus dispar ATCC 51266</name>
    <dbReference type="NCBI Taxonomy" id="1139219"/>
    <lineage>
        <taxon>Bacteria</taxon>
        <taxon>Bacillati</taxon>
        <taxon>Bacillota</taxon>
        <taxon>Bacilli</taxon>
        <taxon>Lactobacillales</taxon>
        <taxon>Enterococcaceae</taxon>
        <taxon>Enterococcus</taxon>
    </lineage>
</organism>
<evidence type="ECO:0000313" key="2">
    <source>
        <dbReference type="Proteomes" id="UP000014127"/>
    </source>
</evidence>
<dbReference type="AlphaFoldDB" id="S1N7H6"/>
<evidence type="ECO:0000313" key="1">
    <source>
        <dbReference type="EMBL" id="EOT42572.1"/>
    </source>
</evidence>
<dbReference type="Gene3D" id="3.30.460.10">
    <property type="entry name" value="Beta Polymerase, domain 2"/>
    <property type="match status" value="1"/>
</dbReference>
<dbReference type="PATRIC" id="fig|1139219.3.peg.899"/>
<dbReference type="HOGENOM" id="CLU_076578_1_0_9"/>
<gene>
    <name evidence="1" type="ORF">OMK_00932</name>
</gene>